<gene>
    <name evidence="1" type="ORF">SHERM_12037</name>
</gene>
<sequence length="148" mass="17136">PCRARHRVRTPRTRHPLPWSPLVPCGLGLACWSPNRAPTRLPSCRRLPHARVAHRSALLRPQGLGLAHARPNRALSSARPRYRPVRARPRHLHGCCPRSTPPYSSRVCLPARAYRRRLYPDRLSRARVHPRFPAYRRPPQLGYLLRMI</sequence>
<evidence type="ECO:0000313" key="1">
    <source>
        <dbReference type="EMBL" id="CAA0810432.1"/>
    </source>
</evidence>
<organism evidence="1 2">
    <name type="scientific">Striga hermonthica</name>
    <name type="common">Purple witchweed</name>
    <name type="synonym">Buchnera hermonthica</name>
    <dbReference type="NCBI Taxonomy" id="68872"/>
    <lineage>
        <taxon>Eukaryota</taxon>
        <taxon>Viridiplantae</taxon>
        <taxon>Streptophyta</taxon>
        <taxon>Embryophyta</taxon>
        <taxon>Tracheophyta</taxon>
        <taxon>Spermatophyta</taxon>
        <taxon>Magnoliopsida</taxon>
        <taxon>eudicotyledons</taxon>
        <taxon>Gunneridae</taxon>
        <taxon>Pentapetalae</taxon>
        <taxon>asterids</taxon>
        <taxon>lamiids</taxon>
        <taxon>Lamiales</taxon>
        <taxon>Orobanchaceae</taxon>
        <taxon>Buchnereae</taxon>
        <taxon>Striga</taxon>
    </lineage>
</organism>
<evidence type="ECO:0000313" key="2">
    <source>
        <dbReference type="Proteomes" id="UP001153555"/>
    </source>
</evidence>
<proteinExistence type="predicted"/>
<protein>
    <submittedName>
        <fullName evidence="1">Uncharacterized protein</fullName>
    </submittedName>
</protein>
<comment type="caution">
    <text evidence="1">The sequence shown here is derived from an EMBL/GenBank/DDBJ whole genome shotgun (WGS) entry which is preliminary data.</text>
</comment>
<feature type="non-terminal residue" evidence="1">
    <location>
        <position position="148"/>
    </location>
</feature>
<feature type="non-terminal residue" evidence="1">
    <location>
        <position position="1"/>
    </location>
</feature>
<keyword evidence="2" id="KW-1185">Reference proteome</keyword>
<dbReference type="EMBL" id="CACSLK010006106">
    <property type="protein sequence ID" value="CAA0810432.1"/>
    <property type="molecule type" value="Genomic_DNA"/>
</dbReference>
<dbReference type="Proteomes" id="UP001153555">
    <property type="component" value="Unassembled WGS sequence"/>
</dbReference>
<name>A0A9N7MMT9_STRHE</name>
<reference evidence="1" key="1">
    <citation type="submission" date="2019-12" db="EMBL/GenBank/DDBJ databases">
        <authorList>
            <person name="Scholes J."/>
        </authorList>
    </citation>
    <scope>NUCLEOTIDE SEQUENCE</scope>
</reference>
<accession>A0A9N7MMT9</accession>
<dbReference type="AlphaFoldDB" id="A0A9N7MMT9"/>